<evidence type="ECO:0000313" key="1">
    <source>
        <dbReference type="EMBL" id="QHT32048.1"/>
    </source>
</evidence>
<dbReference type="EMBL" id="MN738930">
    <property type="protein sequence ID" value="QHT32048.1"/>
    <property type="molecule type" value="Genomic_DNA"/>
</dbReference>
<accession>A0A6C0ESS6</accession>
<sequence>MEKKAETEIPLPSQKVMQHVCKLACTHDKPIMMDYWLDSHCGGKVIIGVKDSEEKILVRNEEEYTSPISKVYKVGDEFILITENSIYLVSSKIQSRKIT</sequence>
<protein>
    <submittedName>
        <fullName evidence="1">Uncharacterized protein</fullName>
    </submittedName>
</protein>
<proteinExistence type="predicted"/>
<name>A0A6C0ESS6_9ZZZZ</name>
<dbReference type="AlphaFoldDB" id="A0A6C0ESS6"/>
<reference evidence="1" key="1">
    <citation type="journal article" date="2020" name="Nature">
        <title>Giant virus diversity and host interactions through global metagenomics.</title>
        <authorList>
            <person name="Schulz F."/>
            <person name="Roux S."/>
            <person name="Paez-Espino D."/>
            <person name="Jungbluth S."/>
            <person name="Walsh D.A."/>
            <person name="Denef V.J."/>
            <person name="McMahon K.D."/>
            <person name="Konstantinidis K.T."/>
            <person name="Eloe-Fadrosh E.A."/>
            <person name="Kyrpides N.C."/>
            <person name="Woyke T."/>
        </authorList>
    </citation>
    <scope>NUCLEOTIDE SEQUENCE</scope>
    <source>
        <strain evidence="1">GVMAG-M-3300009159-65</strain>
    </source>
</reference>
<organism evidence="1">
    <name type="scientific">viral metagenome</name>
    <dbReference type="NCBI Taxonomy" id="1070528"/>
    <lineage>
        <taxon>unclassified sequences</taxon>
        <taxon>metagenomes</taxon>
        <taxon>organismal metagenomes</taxon>
    </lineage>
</organism>